<evidence type="ECO:0000256" key="12">
    <source>
        <dbReference type="SAM" id="MobiDB-lite"/>
    </source>
</evidence>
<dbReference type="Pfam" id="PF05958">
    <property type="entry name" value="tRNA_U5-meth_tr"/>
    <property type="match status" value="1"/>
</dbReference>
<proteinExistence type="inferred from homology"/>
<organism evidence="14 15">
    <name type="scientific">Marinospirillum alkalitolerans</name>
    <dbReference type="NCBI Taxonomy" id="3123374"/>
    <lineage>
        <taxon>Bacteria</taxon>
        <taxon>Pseudomonadati</taxon>
        <taxon>Pseudomonadota</taxon>
        <taxon>Gammaproteobacteria</taxon>
        <taxon>Oceanospirillales</taxon>
        <taxon>Oceanospirillaceae</taxon>
        <taxon>Marinospirillum</taxon>
    </lineage>
</organism>
<evidence type="ECO:0000256" key="10">
    <source>
        <dbReference type="PROSITE-ProRule" id="PRU01024"/>
    </source>
</evidence>
<evidence type="ECO:0000313" key="15">
    <source>
        <dbReference type="Proteomes" id="UP001621714"/>
    </source>
</evidence>
<feature type="binding site" evidence="9 10">
    <location>
        <position position="395"/>
    </location>
    <ligand>
        <name>S-adenosyl-L-methionine</name>
        <dbReference type="ChEBI" id="CHEBI:59789"/>
    </ligand>
</feature>
<dbReference type="Gene3D" id="2.40.50.140">
    <property type="entry name" value="Nucleic acid-binding proteins"/>
    <property type="match status" value="1"/>
</dbReference>
<feature type="binding site" evidence="9 10">
    <location>
        <position position="297"/>
    </location>
    <ligand>
        <name>S-adenosyl-L-methionine</name>
        <dbReference type="ChEBI" id="CHEBI:59789"/>
    </ligand>
</feature>
<dbReference type="NCBIfam" id="NF009639">
    <property type="entry name" value="PRK13168.1"/>
    <property type="match status" value="1"/>
</dbReference>
<keyword evidence="5 9" id="KW-0949">S-adenosyl-L-methionine</keyword>
<dbReference type="PROSITE" id="PS51687">
    <property type="entry name" value="SAM_MT_RNA_M5U"/>
    <property type="match status" value="1"/>
</dbReference>
<feature type="binding site" evidence="9">
    <location>
        <position position="110"/>
    </location>
    <ligand>
        <name>[4Fe-4S] cluster</name>
        <dbReference type="ChEBI" id="CHEBI:49883"/>
    </ligand>
</feature>
<evidence type="ECO:0000256" key="4">
    <source>
        <dbReference type="ARBA" id="ARBA00022679"/>
    </source>
</evidence>
<dbReference type="SUPFAM" id="SSF53335">
    <property type="entry name" value="S-adenosyl-L-methionine-dependent methyltransferases"/>
    <property type="match status" value="1"/>
</dbReference>
<protein>
    <recommendedName>
        <fullName evidence="9">23S rRNA (uracil(1939)-C(5))-methyltransferase RlmD</fullName>
        <ecNumber evidence="9">2.1.1.190</ecNumber>
    </recommendedName>
    <alternativeName>
        <fullName evidence="9">23S rRNA(m5U1939)-methyltransferase</fullName>
    </alternativeName>
</protein>
<evidence type="ECO:0000256" key="5">
    <source>
        <dbReference type="ARBA" id="ARBA00022691"/>
    </source>
</evidence>
<feature type="active site" evidence="11">
    <location>
        <position position="422"/>
    </location>
</feature>
<dbReference type="GO" id="GO:0032259">
    <property type="term" value="P:methylation"/>
    <property type="evidence" value="ECO:0007669"/>
    <property type="project" value="UniProtKB-KW"/>
</dbReference>
<dbReference type="GO" id="GO:0008168">
    <property type="term" value="F:methyltransferase activity"/>
    <property type="evidence" value="ECO:0007669"/>
    <property type="project" value="UniProtKB-KW"/>
</dbReference>
<dbReference type="Proteomes" id="UP001621714">
    <property type="component" value="Unassembled WGS sequence"/>
</dbReference>
<keyword evidence="2 9" id="KW-0698">rRNA processing</keyword>
<feature type="binding site" evidence="9">
    <location>
        <position position="107"/>
    </location>
    <ligand>
        <name>[4Fe-4S] cluster</name>
        <dbReference type="ChEBI" id="CHEBI:49883"/>
    </ligand>
</feature>
<dbReference type="InterPro" id="IPR010280">
    <property type="entry name" value="U5_MeTrfase_fam"/>
</dbReference>
<gene>
    <name evidence="9 14" type="primary">rlmD</name>
    <name evidence="14" type="ORF">V6U78_09875</name>
</gene>
<dbReference type="PANTHER" id="PTHR11061:SF49">
    <property type="entry name" value="23S RRNA (URACIL(1939)-C(5))-METHYLTRANSFERASE RLMD"/>
    <property type="match status" value="1"/>
</dbReference>
<dbReference type="PROSITE" id="PS50926">
    <property type="entry name" value="TRAM"/>
    <property type="match status" value="1"/>
</dbReference>
<evidence type="ECO:0000256" key="3">
    <source>
        <dbReference type="ARBA" id="ARBA00022603"/>
    </source>
</evidence>
<keyword evidence="15" id="KW-1185">Reference proteome</keyword>
<dbReference type="Gene3D" id="3.40.50.150">
    <property type="entry name" value="Vaccinia Virus protein VP39"/>
    <property type="match status" value="1"/>
</dbReference>
<dbReference type="NCBIfam" id="TIGR00479">
    <property type="entry name" value="rumA"/>
    <property type="match status" value="1"/>
</dbReference>
<evidence type="ECO:0000313" key="14">
    <source>
        <dbReference type="EMBL" id="MFK7161342.1"/>
    </source>
</evidence>
<evidence type="ECO:0000259" key="13">
    <source>
        <dbReference type="PROSITE" id="PS50926"/>
    </source>
</evidence>
<dbReference type="InterPro" id="IPR002792">
    <property type="entry name" value="TRAM_dom"/>
</dbReference>
<dbReference type="HAMAP" id="MF_01010">
    <property type="entry name" value="23SrRNA_methyltr_RlmD"/>
    <property type="match status" value="1"/>
</dbReference>
<dbReference type="InterPro" id="IPR030390">
    <property type="entry name" value="MeTrfase_TrmA_AS"/>
</dbReference>
<keyword evidence="4 9" id="KW-0808">Transferase</keyword>
<evidence type="ECO:0000256" key="7">
    <source>
        <dbReference type="ARBA" id="ARBA00023004"/>
    </source>
</evidence>
<feature type="binding site" evidence="9 10">
    <location>
        <position position="347"/>
    </location>
    <ligand>
        <name>S-adenosyl-L-methionine</name>
        <dbReference type="ChEBI" id="CHEBI:59789"/>
    </ligand>
</feature>
<accession>A0ABW8PYH6</accession>
<keyword evidence="1 9" id="KW-0004">4Fe-4S</keyword>
<dbReference type="InterPro" id="IPR012340">
    <property type="entry name" value="NA-bd_OB-fold"/>
</dbReference>
<dbReference type="PROSITE" id="PS01230">
    <property type="entry name" value="TRMA_1"/>
    <property type="match status" value="1"/>
</dbReference>
<feature type="binding site" evidence="9">
    <location>
        <position position="101"/>
    </location>
    <ligand>
        <name>[4Fe-4S] cluster</name>
        <dbReference type="ChEBI" id="CHEBI:49883"/>
    </ligand>
</feature>
<keyword evidence="6 9" id="KW-0479">Metal-binding</keyword>
<dbReference type="EC" id="2.1.1.190" evidence="9"/>
<evidence type="ECO:0000256" key="2">
    <source>
        <dbReference type="ARBA" id="ARBA00022552"/>
    </source>
</evidence>
<comment type="similarity">
    <text evidence="9">Belongs to the class I-like SAM-binding methyltransferase superfamily. RNA M5U methyltransferase family. RlmD subfamily.</text>
</comment>
<dbReference type="Pfam" id="PF01938">
    <property type="entry name" value="TRAM"/>
    <property type="match status" value="1"/>
</dbReference>
<dbReference type="InterPro" id="IPR001566">
    <property type="entry name" value="23S_rRNA_MeTrfase_RlmD"/>
</dbReference>
<dbReference type="PANTHER" id="PTHR11061">
    <property type="entry name" value="RNA M5U METHYLTRANSFERASE"/>
    <property type="match status" value="1"/>
</dbReference>
<feature type="binding site" evidence="9">
    <location>
        <position position="374"/>
    </location>
    <ligand>
        <name>S-adenosyl-L-methionine</name>
        <dbReference type="ChEBI" id="CHEBI:59789"/>
    </ligand>
</feature>
<dbReference type="Gene3D" id="2.40.50.1070">
    <property type="match status" value="1"/>
</dbReference>
<feature type="active site" description="Nucleophile" evidence="9 10">
    <location>
        <position position="422"/>
    </location>
</feature>
<feature type="compositionally biased region" description="Basic residues" evidence="12">
    <location>
        <begin position="1"/>
        <end position="12"/>
    </location>
</feature>
<dbReference type="SUPFAM" id="SSF50249">
    <property type="entry name" value="Nucleic acid-binding proteins"/>
    <property type="match status" value="1"/>
</dbReference>
<evidence type="ECO:0000256" key="9">
    <source>
        <dbReference type="HAMAP-Rule" id="MF_01010"/>
    </source>
</evidence>
<feature type="binding site" evidence="9">
    <location>
        <position position="331"/>
    </location>
    <ligand>
        <name>S-adenosyl-L-methionine</name>
        <dbReference type="ChEBI" id="CHEBI:59789"/>
    </ligand>
</feature>
<evidence type="ECO:0000256" key="6">
    <source>
        <dbReference type="ARBA" id="ARBA00022723"/>
    </source>
</evidence>
<feature type="domain" description="TRAM" evidence="13">
    <location>
        <begin position="29"/>
        <end position="88"/>
    </location>
</feature>
<feature type="binding site" evidence="9">
    <location>
        <position position="187"/>
    </location>
    <ligand>
        <name>[4Fe-4S] cluster</name>
        <dbReference type="ChEBI" id="CHEBI:49883"/>
    </ligand>
</feature>
<dbReference type="RefSeq" id="WP_405339961.1">
    <property type="nucleotide sequence ID" value="NZ_JBANFI010000005.1"/>
</dbReference>
<dbReference type="InterPro" id="IPR029063">
    <property type="entry name" value="SAM-dependent_MTases_sf"/>
</dbReference>
<feature type="region of interest" description="Disordered" evidence="12">
    <location>
        <begin position="1"/>
        <end position="37"/>
    </location>
</feature>
<evidence type="ECO:0000256" key="11">
    <source>
        <dbReference type="PROSITE-ProRule" id="PRU10015"/>
    </source>
</evidence>
<sequence length="468" mass="51529">MSLLRQKPRPARTKTAPAVTSPAAERASSPPVDDRPGVDILRLSHEGRGVARSPEGKTLFITGALPQERVTYRVTKQHARYDEAQLETLVQASPDRVTPACVHAETCGGCPLQHLAPSAQQQQKQQQLASLLLPLMPVPLAPAPMLSAEPWGYRRRARLGVKWRRDGRLLLGFREAGSSHLAEIHQCLVLEPELNALLAPLYQLIPQLVGGKHLGHLELLATPDGRALLVRLLRPLVRLASQDRQLWQDFARQYQLVLLLDDGEQRETLLASQPLHLPLIGPRGPLQLELTPGAFVQVNAAINQAMLDQALHWLNLQGTERVLDLFCGFGNLTLPLAQQAAQVLGVEVVPAQVAQAQRNAERHQLTQASFVCADLSLPLADQPFMQMTWDVLVLDPPRAGAQAVIEQLPALPKIPRILYISCHPVTLARDVALLQQQGYQIERWGAMDMFPQTAHSEAMVLLSAARSS</sequence>
<comment type="caution">
    <text evidence="14">The sequence shown here is derived from an EMBL/GenBank/DDBJ whole genome shotgun (WGS) entry which is preliminary data.</text>
</comment>
<comment type="function">
    <text evidence="9">Catalyzes the formation of 5-methyl-uridine at position 1939 (m5U1939) in 23S rRNA.</text>
</comment>
<dbReference type="CDD" id="cd02440">
    <property type="entry name" value="AdoMet_MTases"/>
    <property type="match status" value="1"/>
</dbReference>
<reference evidence="14 15" key="1">
    <citation type="submission" date="2024-02" db="EMBL/GenBank/DDBJ databases">
        <title>Marinospirillum sp. MEB 164 isolated from Lonar lake sediment.</title>
        <authorList>
            <person name="Joshi A."/>
            <person name="Thite S."/>
        </authorList>
    </citation>
    <scope>NUCLEOTIDE SEQUENCE [LARGE SCALE GENOMIC DNA]</scope>
    <source>
        <strain evidence="14 15">MEB164</strain>
    </source>
</reference>
<evidence type="ECO:0000256" key="1">
    <source>
        <dbReference type="ARBA" id="ARBA00022485"/>
    </source>
</evidence>
<comment type="catalytic activity">
    <reaction evidence="9">
        <text>uridine(1939) in 23S rRNA + S-adenosyl-L-methionine = 5-methyluridine(1939) in 23S rRNA + S-adenosyl-L-homocysteine + H(+)</text>
        <dbReference type="Rhea" id="RHEA:42908"/>
        <dbReference type="Rhea" id="RHEA-COMP:10278"/>
        <dbReference type="Rhea" id="RHEA-COMP:10279"/>
        <dbReference type="ChEBI" id="CHEBI:15378"/>
        <dbReference type="ChEBI" id="CHEBI:57856"/>
        <dbReference type="ChEBI" id="CHEBI:59789"/>
        <dbReference type="ChEBI" id="CHEBI:65315"/>
        <dbReference type="ChEBI" id="CHEBI:74447"/>
        <dbReference type="EC" id="2.1.1.190"/>
    </reaction>
</comment>
<keyword evidence="7 9" id="KW-0408">Iron</keyword>
<dbReference type="EMBL" id="JBANFI010000005">
    <property type="protein sequence ID" value="MFK7161342.1"/>
    <property type="molecule type" value="Genomic_DNA"/>
</dbReference>
<keyword evidence="8 9" id="KW-0411">Iron-sulfur</keyword>
<evidence type="ECO:0000256" key="8">
    <source>
        <dbReference type="ARBA" id="ARBA00023014"/>
    </source>
</evidence>
<feature type="binding site" evidence="9 10">
    <location>
        <position position="326"/>
    </location>
    <ligand>
        <name>S-adenosyl-L-methionine</name>
        <dbReference type="ChEBI" id="CHEBI:59789"/>
    </ligand>
</feature>
<name>A0ABW8PYH6_9GAMM</name>
<keyword evidence="3 9" id="KW-0489">Methyltransferase</keyword>